<dbReference type="PANTHER" id="PTHR34478">
    <property type="entry name" value="PROTEIN LEMA"/>
    <property type="match status" value="1"/>
</dbReference>
<dbReference type="EMBL" id="DVGZ01000037">
    <property type="protein sequence ID" value="HIR46736.1"/>
    <property type="molecule type" value="Genomic_DNA"/>
</dbReference>
<accession>A0A9D1ALL4</accession>
<dbReference type="Gene3D" id="1.20.1440.20">
    <property type="entry name" value="LemA-like domain"/>
    <property type="match status" value="1"/>
</dbReference>
<reference evidence="7" key="1">
    <citation type="submission" date="2020-10" db="EMBL/GenBank/DDBJ databases">
        <authorList>
            <person name="Gilroy R."/>
        </authorList>
    </citation>
    <scope>NUCLEOTIDE SEQUENCE</scope>
    <source>
        <strain evidence="7">ChiSxjej1B13-7958</strain>
    </source>
</reference>
<evidence type="ECO:0000256" key="5">
    <source>
        <dbReference type="ARBA" id="ARBA00023136"/>
    </source>
</evidence>
<dbReference type="InterPro" id="IPR023353">
    <property type="entry name" value="LemA-like_dom_sf"/>
</dbReference>
<gene>
    <name evidence="7" type="ORF">IAB89_03610</name>
</gene>
<keyword evidence="5 6" id="KW-0472">Membrane</keyword>
<protein>
    <submittedName>
        <fullName evidence="7">LemA family protein</fullName>
    </submittedName>
</protein>
<evidence type="ECO:0000256" key="4">
    <source>
        <dbReference type="ARBA" id="ARBA00022989"/>
    </source>
</evidence>
<evidence type="ECO:0000256" key="3">
    <source>
        <dbReference type="ARBA" id="ARBA00022692"/>
    </source>
</evidence>
<keyword evidence="3 6" id="KW-0812">Transmembrane</keyword>
<organism evidence="7 8">
    <name type="scientific">Candidatus Caccousia avicola</name>
    <dbReference type="NCBI Taxonomy" id="2840721"/>
    <lineage>
        <taxon>Bacteria</taxon>
        <taxon>Bacillati</taxon>
        <taxon>Bacillota</taxon>
        <taxon>Clostridia</taxon>
        <taxon>Eubacteriales</taxon>
        <taxon>Oscillospiraceae</taxon>
        <taxon>Oscillospiraceae incertae sedis</taxon>
        <taxon>Candidatus Caccousia</taxon>
    </lineage>
</organism>
<dbReference type="SUPFAM" id="SSF140478">
    <property type="entry name" value="LemA-like"/>
    <property type="match status" value="1"/>
</dbReference>
<evidence type="ECO:0000313" key="7">
    <source>
        <dbReference type="EMBL" id="HIR46736.1"/>
    </source>
</evidence>
<evidence type="ECO:0000256" key="2">
    <source>
        <dbReference type="ARBA" id="ARBA00008854"/>
    </source>
</evidence>
<evidence type="ECO:0000313" key="8">
    <source>
        <dbReference type="Proteomes" id="UP000824242"/>
    </source>
</evidence>
<dbReference type="Pfam" id="PF04011">
    <property type="entry name" value="LemA"/>
    <property type="match status" value="1"/>
</dbReference>
<reference evidence="7" key="2">
    <citation type="journal article" date="2021" name="PeerJ">
        <title>Extensive microbial diversity within the chicken gut microbiome revealed by metagenomics and culture.</title>
        <authorList>
            <person name="Gilroy R."/>
            <person name="Ravi A."/>
            <person name="Getino M."/>
            <person name="Pursley I."/>
            <person name="Horton D.L."/>
            <person name="Alikhan N.F."/>
            <person name="Baker D."/>
            <person name="Gharbi K."/>
            <person name="Hall N."/>
            <person name="Watson M."/>
            <person name="Adriaenssens E.M."/>
            <person name="Foster-Nyarko E."/>
            <person name="Jarju S."/>
            <person name="Secka A."/>
            <person name="Antonio M."/>
            <person name="Oren A."/>
            <person name="Chaudhuri R.R."/>
            <person name="La Ragione R."/>
            <person name="Hildebrand F."/>
            <person name="Pallen M.J."/>
        </authorList>
    </citation>
    <scope>NUCLEOTIDE SEQUENCE</scope>
    <source>
        <strain evidence="7">ChiSxjej1B13-7958</strain>
    </source>
</reference>
<dbReference type="GO" id="GO:0016020">
    <property type="term" value="C:membrane"/>
    <property type="evidence" value="ECO:0007669"/>
    <property type="project" value="UniProtKB-SubCell"/>
</dbReference>
<comment type="caution">
    <text evidence="7">The sequence shown here is derived from an EMBL/GenBank/DDBJ whole genome shotgun (WGS) entry which is preliminary data.</text>
</comment>
<name>A0A9D1ALL4_9FIRM</name>
<dbReference type="PANTHER" id="PTHR34478:SF1">
    <property type="entry name" value="PROTEIN LEMA"/>
    <property type="match status" value="1"/>
</dbReference>
<evidence type="ECO:0000256" key="6">
    <source>
        <dbReference type="SAM" id="Phobius"/>
    </source>
</evidence>
<keyword evidence="4 6" id="KW-1133">Transmembrane helix</keyword>
<comment type="subcellular location">
    <subcellularLocation>
        <location evidence="1">Membrane</location>
        <topology evidence="1">Single-pass membrane protein</topology>
    </subcellularLocation>
</comment>
<sequence>MPTAILTTVIVLVAVILLLVVGTIIWFVSSHNKLVKLSSRVDNSWAQIDVQLKQRFDLIPNLLETVKGFAAHEKSLLEDVTKWRSAAMNAGSRQESIQSNDRLGQAVSNLLVSVESYPEVRSNANFLELQSTLADLEKKIAISRQFYNDTVMRYNETIRQMPTSLVANMFHFEPKEYFQVYDNERSVPQVKF</sequence>
<evidence type="ECO:0000256" key="1">
    <source>
        <dbReference type="ARBA" id="ARBA00004167"/>
    </source>
</evidence>
<dbReference type="AlphaFoldDB" id="A0A9D1ALL4"/>
<proteinExistence type="inferred from homology"/>
<feature type="transmembrane region" description="Helical" evidence="6">
    <location>
        <begin position="6"/>
        <end position="28"/>
    </location>
</feature>
<comment type="similarity">
    <text evidence="2">Belongs to the LemA family.</text>
</comment>
<dbReference type="InterPro" id="IPR007156">
    <property type="entry name" value="MamQ_LemA"/>
</dbReference>
<dbReference type="Proteomes" id="UP000824242">
    <property type="component" value="Unassembled WGS sequence"/>
</dbReference>